<protein>
    <submittedName>
        <fullName evidence="1">Uncharacterized protein</fullName>
    </submittedName>
</protein>
<proteinExistence type="predicted"/>
<comment type="caution">
    <text evidence="1">The sequence shown here is derived from an EMBL/GenBank/DDBJ whole genome shotgun (WGS) entry which is preliminary data.</text>
</comment>
<organism evidence="1 2">
    <name type="scientific">Paenibacillus abyssi</name>
    <dbReference type="NCBI Taxonomy" id="1340531"/>
    <lineage>
        <taxon>Bacteria</taxon>
        <taxon>Bacillati</taxon>
        <taxon>Bacillota</taxon>
        <taxon>Bacilli</taxon>
        <taxon>Bacillales</taxon>
        <taxon>Paenibacillaceae</taxon>
        <taxon>Paenibacillus</taxon>
    </lineage>
</organism>
<name>A0A917D293_9BACL</name>
<accession>A0A917D293</accession>
<gene>
    <name evidence="1" type="ORF">GCM10010916_24310</name>
</gene>
<dbReference type="Proteomes" id="UP000644756">
    <property type="component" value="Unassembled WGS sequence"/>
</dbReference>
<reference evidence="1" key="2">
    <citation type="submission" date="2020-09" db="EMBL/GenBank/DDBJ databases">
        <authorList>
            <person name="Sun Q."/>
            <person name="Zhou Y."/>
        </authorList>
    </citation>
    <scope>NUCLEOTIDE SEQUENCE</scope>
    <source>
        <strain evidence="1">CGMCC 1.12987</strain>
    </source>
</reference>
<reference evidence="1" key="1">
    <citation type="journal article" date="2014" name="Int. J. Syst. Evol. Microbiol.">
        <title>Complete genome sequence of Corynebacterium casei LMG S-19264T (=DSM 44701T), isolated from a smear-ripened cheese.</title>
        <authorList>
            <consortium name="US DOE Joint Genome Institute (JGI-PGF)"/>
            <person name="Walter F."/>
            <person name="Albersmeier A."/>
            <person name="Kalinowski J."/>
            <person name="Ruckert C."/>
        </authorList>
    </citation>
    <scope>NUCLEOTIDE SEQUENCE</scope>
    <source>
        <strain evidence="1">CGMCC 1.12987</strain>
    </source>
</reference>
<dbReference type="EMBL" id="BMGR01000007">
    <property type="protein sequence ID" value="GGG06520.1"/>
    <property type="molecule type" value="Genomic_DNA"/>
</dbReference>
<evidence type="ECO:0000313" key="1">
    <source>
        <dbReference type="EMBL" id="GGG06520.1"/>
    </source>
</evidence>
<evidence type="ECO:0000313" key="2">
    <source>
        <dbReference type="Proteomes" id="UP000644756"/>
    </source>
</evidence>
<dbReference type="AlphaFoldDB" id="A0A917D293"/>
<keyword evidence="2" id="KW-1185">Reference proteome</keyword>
<sequence>MNAELLIAVSDKLNGRVLHPELLPYLEQFSACLPGMLDQVRSVSDGFPFDLEPAAVFVPVVTRA</sequence>
<dbReference type="RefSeq" id="WP_188531325.1">
    <property type="nucleotide sequence ID" value="NZ_BMGR01000007.1"/>
</dbReference>